<comment type="caution">
    <text evidence="2">The sequence shown here is derived from an EMBL/GenBank/DDBJ whole genome shotgun (WGS) entry which is preliminary data.</text>
</comment>
<evidence type="ECO:0000313" key="2">
    <source>
        <dbReference type="EMBL" id="KKB65391.1"/>
    </source>
</evidence>
<dbReference type="PANTHER" id="PTHR30605">
    <property type="entry name" value="ANHYDRO-N-ACETYLMURAMIC ACID KINASE"/>
    <property type="match status" value="1"/>
</dbReference>
<comment type="catalytic activity">
    <reaction evidence="1">
        <text>1,6-anhydro-N-acetyl-beta-muramate + ATP + H2O = N-acetyl-D-muramate 6-phosphate + ADP + H(+)</text>
        <dbReference type="Rhea" id="RHEA:24952"/>
        <dbReference type="ChEBI" id="CHEBI:15377"/>
        <dbReference type="ChEBI" id="CHEBI:15378"/>
        <dbReference type="ChEBI" id="CHEBI:30616"/>
        <dbReference type="ChEBI" id="CHEBI:58690"/>
        <dbReference type="ChEBI" id="CHEBI:58722"/>
        <dbReference type="ChEBI" id="CHEBI:456216"/>
        <dbReference type="EC" id="2.7.1.170"/>
    </reaction>
</comment>
<sequence>MPSVTDTVSSTRPPAPLIRHFIGLMSGTSMDGVDGVIATFGPLSAPSSPRILSHAHVPFDAALREAFFALQSPGEDEIAREAFATQVLADVYGSCCDILLRDTGLSARDVTAIGAHGQTIRHRPERGYTRQSNDPARLAERTGIDVVADFRSRDVAAGGQGAPLVPAFHADVFGVDGRTRVICNIGGISNVSILDGRHAARGFDCGPGNALMDAWAERTIGTPYDVDGQLARAGRVDVALLSVLLQEPFLDHPPPKSTGRDLFNIGWLDAKLANHARLQAAPPAAADVQATLTQFTAIAIARDIGRYAPACDAVYVCGGGACNPTLMAELENALRAVFDADGRAPPSLQITDTLGIDAQQVEALAFAWLAMRFVERLPGNLPAVTGARGLRVLGALYPR</sequence>
<feature type="binding site" evidence="1">
    <location>
        <begin position="27"/>
        <end position="34"/>
    </location>
    <ligand>
        <name>ATP</name>
        <dbReference type="ChEBI" id="CHEBI:30616"/>
    </ligand>
</feature>
<dbReference type="Proteomes" id="UP000033618">
    <property type="component" value="Unassembled WGS sequence"/>
</dbReference>
<dbReference type="Gene3D" id="3.30.420.40">
    <property type="match status" value="2"/>
</dbReference>
<dbReference type="RefSeq" id="WP_036008562.1">
    <property type="nucleotide sequence ID" value="NZ_CADFGU010000001.1"/>
</dbReference>
<comment type="similarity">
    <text evidence="1">Belongs to the anhydro-N-acetylmuramic acid kinase family.</text>
</comment>
<accession>A0A0F5K5I4</accession>
<organism evidence="2 3">
    <name type="scientific">Robbsia andropogonis</name>
    <dbReference type="NCBI Taxonomy" id="28092"/>
    <lineage>
        <taxon>Bacteria</taxon>
        <taxon>Pseudomonadati</taxon>
        <taxon>Pseudomonadota</taxon>
        <taxon>Betaproteobacteria</taxon>
        <taxon>Burkholderiales</taxon>
        <taxon>Burkholderiaceae</taxon>
        <taxon>Robbsia</taxon>
    </lineage>
</organism>
<dbReference type="PATRIC" id="fig|28092.6.peg.112"/>
<dbReference type="STRING" id="28092.WM40_00510"/>
<dbReference type="InterPro" id="IPR005338">
    <property type="entry name" value="Anhydro_N_Ac-Mur_kinase"/>
</dbReference>
<dbReference type="HAMAP" id="MF_01270">
    <property type="entry name" value="AnhMurNAc_kinase"/>
    <property type="match status" value="1"/>
</dbReference>
<proteinExistence type="inferred from homology"/>
<dbReference type="EC" id="2.7.1.170" evidence="1"/>
<evidence type="ECO:0000313" key="3">
    <source>
        <dbReference type="Proteomes" id="UP000033618"/>
    </source>
</evidence>
<dbReference type="NCBIfam" id="NF007139">
    <property type="entry name" value="PRK09585.1-3"/>
    <property type="match status" value="1"/>
</dbReference>
<dbReference type="GO" id="GO:0009254">
    <property type="term" value="P:peptidoglycan turnover"/>
    <property type="evidence" value="ECO:0007669"/>
    <property type="project" value="UniProtKB-UniRule"/>
</dbReference>
<evidence type="ECO:0000256" key="1">
    <source>
        <dbReference type="HAMAP-Rule" id="MF_01270"/>
    </source>
</evidence>
<name>A0A0F5K5I4_9BURK</name>
<keyword evidence="1" id="KW-0067">ATP-binding</keyword>
<keyword evidence="1" id="KW-0119">Carbohydrate metabolism</keyword>
<dbReference type="UniPathway" id="UPA00343"/>
<dbReference type="GO" id="GO:0005524">
    <property type="term" value="F:ATP binding"/>
    <property type="evidence" value="ECO:0007669"/>
    <property type="project" value="UniProtKB-UniRule"/>
</dbReference>
<comment type="pathway">
    <text evidence="1">Amino-sugar metabolism; 1,6-anhydro-N-acetylmuramate degradation.</text>
</comment>
<keyword evidence="1" id="KW-0547">Nucleotide-binding</keyword>
<dbReference type="OrthoDB" id="9763949at2"/>
<dbReference type="AlphaFoldDB" id="A0A0F5K5I4"/>
<dbReference type="CDD" id="cd24050">
    <property type="entry name" value="ASKHA_NBD_ANMK"/>
    <property type="match status" value="1"/>
</dbReference>
<dbReference type="GO" id="GO:0016301">
    <property type="term" value="F:kinase activity"/>
    <property type="evidence" value="ECO:0007669"/>
    <property type="project" value="UniProtKB-KW"/>
</dbReference>
<dbReference type="InterPro" id="IPR043129">
    <property type="entry name" value="ATPase_NBD"/>
</dbReference>
<dbReference type="SUPFAM" id="SSF53067">
    <property type="entry name" value="Actin-like ATPase domain"/>
    <property type="match status" value="1"/>
</dbReference>
<keyword evidence="3" id="KW-1185">Reference proteome</keyword>
<gene>
    <name evidence="1" type="primary">anmK</name>
    <name evidence="2" type="ORF">WM40_00510</name>
</gene>
<dbReference type="GO" id="GO:0006040">
    <property type="term" value="P:amino sugar metabolic process"/>
    <property type="evidence" value="ECO:0007669"/>
    <property type="project" value="InterPro"/>
</dbReference>
<dbReference type="GO" id="GO:0097175">
    <property type="term" value="P:1,6-anhydro-N-acetyl-beta-muramic acid catabolic process"/>
    <property type="evidence" value="ECO:0007669"/>
    <property type="project" value="UniProtKB-UniRule"/>
</dbReference>
<keyword evidence="1 2" id="KW-0418">Kinase</keyword>
<keyword evidence="1" id="KW-0808">Transferase</keyword>
<comment type="function">
    <text evidence="1">Catalyzes the specific phosphorylation of 1,6-anhydro-N-acetylmuramic acid (anhMurNAc) with the simultaneous cleavage of the 1,6-anhydro ring, generating MurNAc-6-P. Is required for the utilization of anhMurNAc either imported from the medium or derived from its own cell wall murein, and thus plays a role in cell wall recycling.</text>
</comment>
<comment type="pathway">
    <text evidence="1">Cell wall biogenesis; peptidoglycan recycling.</text>
</comment>
<protein>
    <recommendedName>
        <fullName evidence="1">Anhydro-N-acetylmuramic acid kinase</fullName>
        <ecNumber evidence="1">2.7.1.170</ecNumber>
    </recommendedName>
    <alternativeName>
        <fullName evidence="1">AnhMurNAc kinase</fullName>
    </alternativeName>
</protein>
<dbReference type="PANTHER" id="PTHR30605:SF0">
    <property type="entry name" value="ANHYDRO-N-ACETYLMURAMIC ACID KINASE"/>
    <property type="match status" value="1"/>
</dbReference>
<dbReference type="UniPathway" id="UPA00544"/>
<dbReference type="Pfam" id="PF03702">
    <property type="entry name" value="AnmK"/>
    <property type="match status" value="1"/>
</dbReference>
<reference evidence="2 3" key="1">
    <citation type="submission" date="2015-03" db="EMBL/GenBank/DDBJ databases">
        <title>Draft Genome Sequence of Burkholderia andropogonis type strain ICMP2807, isolated from Sorghum bicolor.</title>
        <authorList>
            <person name="Lopes-Santos L."/>
            <person name="Castro D.B."/>
            <person name="Ottoboni L.M."/>
            <person name="Park D."/>
            <person name="Weirc B.S."/>
            <person name="Destefano S.A."/>
        </authorList>
    </citation>
    <scope>NUCLEOTIDE SEQUENCE [LARGE SCALE GENOMIC DNA]</scope>
    <source>
        <strain evidence="2 3">ICMP2807</strain>
    </source>
</reference>
<dbReference type="EMBL" id="LAQU01000001">
    <property type="protein sequence ID" value="KKB65391.1"/>
    <property type="molecule type" value="Genomic_DNA"/>
</dbReference>
<dbReference type="GO" id="GO:0016773">
    <property type="term" value="F:phosphotransferase activity, alcohol group as acceptor"/>
    <property type="evidence" value="ECO:0007669"/>
    <property type="project" value="UniProtKB-UniRule"/>
</dbReference>